<evidence type="ECO:0000313" key="5">
    <source>
        <dbReference type="Proteomes" id="UP000428328"/>
    </source>
</evidence>
<organism evidence="4 5">
    <name type="scientific">Pseudodesulfovibrio cashew</name>
    <dbReference type="NCBI Taxonomy" id="2678688"/>
    <lineage>
        <taxon>Bacteria</taxon>
        <taxon>Pseudomonadati</taxon>
        <taxon>Thermodesulfobacteriota</taxon>
        <taxon>Desulfovibrionia</taxon>
        <taxon>Desulfovibrionales</taxon>
        <taxon>Desulfovibrionaceae</taxon>
    </lineage>
</organism>
<keyword evidence="5" id="KW-1185">Reference proteome</keyword>
<accession>A0A6I6JG80</accession>
<dbReference type="GO" id="GO:0005886">
    <property type="term" value="C:plasma membrane"/>
    <property type="evidence" value="ECO:0007669"/>
    <property type="project" value="TreeGrafter"/>
</dbReference>
<feature type="compositionally biased region" description="Polar residues" evidence="1">
    <location>
        <begin position="363"/>
        <end position="375"/>
    </location>
</feature>
<dbReference type="GO" id="GO:0090313">
    <property type="term" value="P:regulation of protein targeting to membrane"/>
    <property type="evidence" value="ECO:0007669"/>
    <property type="project" value="TreeGrafter"/>
</dbReference>
<feature type="domain" description="AsmA" evidence="3">
    <location>
        <begin position="8"/>
        <end position="198"/>
    </location>
</feature>
<keyword evidence="2" id="KW-0472">Membrane</keyword>
<feature type="region of interest" description="Disordered" evidence="1">
    <location>
        <begin position="134"/>
        <end position="154"/>
    </location>
</feature>
<feature type="transmembrane region" description="Helical" evidence="2">
    <location>
        <begin position="7"/>
        <end position="27"/>
    </location>
</feature>
<feature type="region of interest" description="Disordered" evidence="1">
    <location>
        <begin position="650"/>
        <end position="679"/>
    </location>
</feature>
<keyword evidence="2" id="KW-0812">Transmembrane</keyword>
<evidence type="ECO:0000256" key="1">
    <source>
        <dbReference type="SAM" id="MobiDB-lite"/>
    </source>
</evidence>
<dbReference type="PANTHER" id="PTHR30441:SF4">
    <property type="entry name" value="PROTEIN ASMA"/>
    <property type="match status" value="1"/>
</dbReference>
<feature type="domain" description="AsmA" evidence="3">
    <location>
        <begin position="287"/>
        <end position="557"/>
    </location>
</feature>
<gene>
    <name evidence="4" type="ORF">GM415_02535</name>
</gene>
<evidence type="ECO:0000259" key="3">
    <source>
        <dbReference type="Pfam" id="PF05170"/>
    </source>
</evidence>
<proteinExistence type="predicted"/>
<name>A0A6I6JG80_9BACT</name>
<dbReference type="PANTHER" id="PTHR30441">
    <property type="entry name" value="DUF748 DOMAIN-CONTAINING PROTEIN"/>
    <property type="match status" value="1"/>
</dbReference>
<dbReference type="RefSeq" id="WP_158946269.1">
    <property type="nucleotide sequence ID" value="NZ_CP046400.1"/>
</dbReference>
<sequence length="679" mass="72021">MSKPIKIILAVAGALAGLFLVAVVILVTTVDPNAYKAEISKAVKEQTGRDLVFEGDIHFNFLPWLGLEVGPVALGNRQGFSPAEMIRINRAEASIRVLPLLTGDVAVGVVVLDGLTVNLAVNKKGINNWDDLSKGEKTAAAEPESQGKEQAEGGSLGSLSVLGVEITGANITYDDQKAGKKTAVNNLNLIIGEVGDKLPTPIVLTFDLKLDDPKIETRPKLTGTFTSDAEAGTARLTDLALTFLNARLTGDFFARAKDDKVDYSAELKLDEMSPKELLSKLGMDMVTADTAALTKASADIKLNGTPDAVSLESMAVVLDDTNITATGSVANFAKPAVRLELNVDDIDADRYLPPASDKKQDGTKTASTETASSQAEEPDLSALKDQDLRAKLTVGKLKAMNLRVSDILVEISAKNGIVQVNPFQANLYDGSLKGHSTLDVRVTPAPWKESADLKDVQAGPLLKDLTGKDHILGTTVAKYDVTGFGLTPDNIKKSLTGTASFAFTDGAINGVNVAKMLRDAWARIKGKAVSADEPARTDFAELLGSARMDKGHITNDDLLMKSPLLRVTGKGWADLPKNTVDYLTTVTVVGTLKGQEGESIEDLKGLPVPVYAKGSLDSPEIGLDAKALAEALFKGKFKEGTKNLEEKLKKDILGGSKSGTQSGDTQETKKPGSVLKGLF</sequence>
<feature type="compositionally biased region" description="Basic and acidic residues" evidence="1">
    <location>
        <begin position="134"/>
        <end position="151"/>
    </location>
</feature>
<dbReference type="EMBL" id="CP046400">
    <property type="protein sequence ID" value="QGY39057.1"/>
    <property type="molecule type" value="Genomic_DNA"/>
</dbReference>
<reference evidence="4 5" key="1">
    <citation type="submission" date="2019-11" db="EMBL/GenBank/DDBJ databases">
        <authorList>
            <person name="Zheng R.K."/>
            <person name="Sun C.M."/>
        </authorList>
    </citation>
    <scope>NUCLEOTIDE SEQUENCE [LARGE SCALE GENOMIC DNA]</scope>
    <source>
        <strain evidence="4 5">SRB007</strain>
    </source>
</reference>
<evidence type="ECO:0000256" key="2">
    <source>
        <dbReference type="SAM" id="Phobius"/>
    </source>
</evidence>
<protein>
    <submittedName>
        <fullName evidence="4">AsmA family protein</fullName>
    </submittedName>
</protein>
<dbReference type="AlphaFoldDB" id="A0A6I6JG80"/>
<dbReference type="Proteomes" id="UP000428328">
    <property type="component" value="Chromosome"/>
</dbReference>
<dbReference type="Pfam" id="PF05170">
    <property type="entry name" value="AsmA"/>
    <property type="match status" value="2"/>
</dbReference>
<evidence type="ECO:0000313" key="4">
    <source>
        <dbReference type="EMBL" id="QGY39057.1"/>
    </source>
</evidence>
<keyword evidence="2" id="KW-1133">Transmembrane helix</keyword>
<dbReference type="InterPro" id="IPR007844">
    <property type="entry name" value="AsmA"/>
</dbReference>
<dbReference type="InterPro" id="IPR052894">
    <property type="entry name" value="AsmA-related"/>
</dbReference>
<feature type="region of interest" description="Disordered" evidence="1">
    <location>
        <begin position="350"/>
        <end position="382"/>
    </location>
</feature>
<dbReference type="KEGG" id="psel:GM415_02535"/>